<dbReference type="AlphaFoldDB" id="A0A9P7A000"/>
<accession>A0A9P7A000</accession>
<protein>
    <submittedName>
        <fullName evidence="1">Uncharacterized protein</fullName>
    </submittedName>
</protein>
<proteinExistence type="predicted"/>
<name>A0A9P7A000_9AGAM</name>
<reference evidence="1" key="1">
    <citation type="journal article" date="2020" name="New Phytol.">
        <title>Comparative genomics reveals dynamic genome evolution in host specialist ectomycorrhizal fungi.</title>
        <authorList>
            <person name="Lofgren L.A."/>
            <person name="Nguyen N.H."/>
            <person name="Vilgalys R."/>
            <person name="Ruytinx J."/>
            <person name="Liao H.L."/>
            <person name="Branco S."/>
            <person name="Kuo A."/>
            <person name="LaButti K."/>
            <person name="Lipzen A."/>
            <person name="Andreopoulos W."/>
            <person name="Pangilinan J."/>
            <person name="Riley R."/>
            <person name="Hundley H."/>
            <person name="Na H."/>
            <person name="Barry K."/>
            <person name="Grigoriev I.V."/>
            <person name="Stajich J.E."/>
            <person name="Kennedy P.G."/>
        </authorList>
    </citation>
    <scope>NUCLEOTIDE SEQUENCE</scope>
    <source>
        <strain evidence="1">DOB743</strain>
    </source>
</reference>
<sequence>MRVSLVILVLNSEPSFIVAPCFFKPSPQDPGGNVLGFPERRLISHVTGVLIYLPVRVTTICASCASFPWSIIRRDTGWLMLAIRCQNGSITDMPPTHHPS</sequence>
<gene>
    <name evidence="1" type="ORF">EV702DRAFT_1083412</name>
</gene>
<organism evidence="1 2">
    <name type="scientific">Suillus placidus</name>
    <dbReference type="NCBI Taxonomy" id="48579"/>
    <lineage>
        <taxon>Eukaryota</taxon>
        <taxon>Fungi</taxon>
        <taxon>Dikarya</taxon>
        <taxon>Basidiomycota</taxon>
        <taxon>Agaricomycotina</taxon>
        <taxon>Agaricomycetes</taxon>
        <taxon>Agaricomycetidae</taxon>
        <taxon>Boletales</taxon>
        <taxon>Suillineae</taxon>
        <taxon>Suillaceae</taxon>
        <taxon>Suillus</taxon>
    </lineage>
</organism>
<keyword evidence="2" id="KW-1185">Reference proteome</keyword>
<dbReference type="OrthoDB" id="10516344at2759"/>
<dbReference type="Proteomes" id="UP000714275">
    <property type="component" value="Unassembled WGS sequence"/>
</dbReference>
<evidence type="ECO:0000313" key="1">
    <source>
        <dbReference type="EMBL" id="KAG1779944.1"/>
    </source>
</evidence>
<comment type="caution">
    <text evidence="1">The sequence shown here is derived from an EMBL/GenBank/DDBJ whole genome shotgun (WGS) entry which is preliminary data.</text>
</comment>
<evidence type="ECO:0000313" key="2">
    <source>
        <dbReference type="Proteomes" id="UP000714275"/>
    </source>
</evidence>
<dbReference type="EMBL" id="JABBWD010000010">
    <property type="protein sequence ID" value="KAG1779944.1"/>
    <property type="molecule type" value="Genomic_DNA"/>
</dbReference>